<sequence>AHPGDHRVFGELPVRVDDGVPIAKSSFYLGASYYHKNALPLKVRRSLVESAAPDLFPMHRARQLKEETVDAIIYVAVHKQSKMVLHSEPRRQTHLRNHLVEFIAGDVATDYGYKSCFLTKIELPPLVPKVPQGPNESGESAMGGDSGSSSD</sequence>
<accession>A0ABN9VKQ3</accession>
<feature type="compositionally biased region" description="Low complexity" evidence="1">
    <location>
        <begin position="136"/>
        <end position="151"/>
    </location>
</feature>
<evidence type="ECO:0000313" key="2">
    <source>
        <dbReference type="EMBL" id="CAK0872935.1"/>
    </source>
</evidence>
<dbReference type="Proteomes" id="UP001189429">
    <property type="component" value="Unassembled WGS sequence"/>
</dbReference>
<reference evidence="2" key="1">
    <citation type="submission" date="2023-10" db="EMBL/GenBank/DDBJ databases">
        <authorList>
            <person name="Chen Y."/>
            <person name="Shah S."/>
            <person name="Dougan E. K."/>
            <person name="Thang M."/>
            <person name="Chan C."/>
        </authorList>
    </citation>
    <scope>NUCLEOTIDE SEQUENCE [LARGE SCALE GENOMIC DNA]</scope>
</reference>
<dbReference type="EMBL" id="CAUYUJ010017221">
    <property type="protein sequence ID" value="CAK0872935.1"/>
    <property type="molecule type" value="Genomic_DNA"/>
</dbReference>
<proteinExistence type="predicted"/>
<comment type="caution">
    <text evidence="2">The sequence shown here is derived from an EMBL/GenBank/DDBJ whole genome shotgun (WGS) entry which is preliminary data.</text>
</comment>
<feature type="non-terminal residue" evidence="2">
    <location>
        <position position="1"/>
    </location>
</feature>
<protein>
    <submittedName>
        <fullName evidence="2">Uncharacterized protein</fullName>
    </submittedName>
</protein>
<gene>
    <name evidence="2" type="ORF">PCOR1329_LOCUS58267</name>
</gene>
<evidence type="ECO:0000313" key="3">
    <source>
        <dbReference type="Proteomes" id="UP001189429"/>
    </source>
</evidence>
<evidence type="ECO:0000256" key="1">
    <source>
        <dbReference type="SAM" id="MobiDB-lite"/>
    </source>
</evidence>
<keyword evidence="3" id="KW-1185">Reference proteome</keyword>
<name>A0ABN9VKQ3_9DINO</name>
<organism evidence="2 3">
    <name type="scientific">Prorocentrum cordatum</name>
    <dbReference type="NCBI Taxonomy" id="2364126"/>
    <lineage>
        <taxon>Eukaryota</taxon>
        <taxon>Sar</taxon>
        <taxon>Alveolata</taxon>
        <taxon>Dinophyceae</taxon>
        <taxon>Prorocentrales</taxon>
        <taxon>Prorocentraceae</taxon>
        <taxon>Prorocentrum</taxon>
    </lineage>
</organism>
<feature type="region of interest" description="Disordered" evidence="1">
    <location>
        <begin position="128"/>
        <end position="151"/>
    </location>
</feature>